<dbReference type="InterPro" id="IPR020550">
    <property type="entry name" value="Inositol_monophosphatase_CS"/>
</dbReference>
<comment type="similarity">
    <text evidence="3 7">Belongs to the inositol monophosphatase superfamily.</text>
</comment>
<dbReference type="InterPro" id="IPR033942">
    <property type="entry name" value="IMPase"/>
</dbReference>
<evidence type="ECO:0000256" key="1">
    <source>
        <dbReference type="ARBA" id="ARBA00001033"/>
    </source>
</evidence>
<dbReference type="PROSITE" id="PS00629">
    <property type="entry name" value="IMP_1"/>
    <property type="match status" value="1"/>
</dbReference>
<proteinExistence type="inferred from homology"/>
<evidence type="ECO:0000256" key="5">
    <source>
        <dbReference type="ARBA" id="ARBA00022801"/>
    </source>
</evidence>
<dbReference type="InterPro" id="IPR022337">
    <property type="entry name" value="Inositol_monophosphatase_SuhB"/>
</dbReference>
<reference evidence="9" key="1">
    <citation type="journal article" date="2019" name="Int. J. Syst. Evol. Microbiol.">
        <title>The Global Catalogue of Microorganisms (GCM) 10K type strain sequencing project: providing services to taxonomists for standard genome sequencing and annotation.</title>
        <authorList>
            <consortium name="The Broad Institute Genomics Platform"/>
            <consortium name="The Broad Institute Genome Sequencing Center for Infectious Disease"/>
            <person name="Wu L."/>
            <person name="Ma J."/>
        </authorList>
    </citation>
    <scope>NUCLEOTIDE SEQUENCE [LARGE SCALE GENOMIC DNA]</scope>
    <source>
        <strain evidence="9">NBRC 112416</strain>
    </source>
</reference>
<dbReference type="PRINTS" id="PR01959">
    <property type="entry name" value="SBIMPHPHTASE"/>
</dbReference>
<keyword evidence="5 7" id="KW-0378">Hydrolase</keyword>
<evidence type="ECO:0000256" key="6">
    <source>
        <dbReference type="ARBA" id="ARBA00022842"/>
    </source>
</evidence>
<dbReference type="EC" id="3.1.3.25" evidence="7"/>
<dbReference type="PANTHER" id="PTHR20854:SF4">
    <property type="entry name" value="INOSITOL-1-MONOPHOSPHATASE-RELATED"/>
    <property type="match status" value="1"/>
</dbReference>
<comment type="catalytic activity">
    <reaction evidence="1 7">
        <text>a myo-inositol phosphate + H2O = myo-inositol + phosphate</text>
        <dbReference type="Rhea" id="RHEA:24056"/>
        <dbReference type="ChEBI" id="CHEBI:15377"/>
        <dbReference type="ChEBI" id="CHEBI:17268"/>
        <dbReference type="ChEBI" id="CHEBI:43474"/>
        <dbReference type="ChEBI" id="CHEBI:84139"/>
        <dbReference type="EC" id="3.1.3.25"/>
    </reaction>
</comment>
<organism evidence="8 9">
    <name type="scientific">Devosia nitrariae</name>
    <dbReference type="NCBI Taxonomy" id="2071872"/>
    <lineage>
        <taxon>Bacteria</taxon>
        <taxon>Pseudomonadati</taxon>
        <taxon>Pseudomonadota</taxon>
        <taxon>Alphaproteobacteria</taxon>
        <taxon>Hyphomicrobiales</taxon>
        <taxon>Devosiaceae</taxon>
        <taxon>Devosia</taxon>
    </lineage>
</organism>
<dbReference type="Pfam" id="PF00459">
    <property type="entry name" value="Inositol_P"/>
    <property type="match status" value="1"/>
</dbReference>
<evidence type="ECO:0000313" key="9">
    <source>
        <dbReference type="Proteomes" id="UP001156691"/>
    </source>
</evidence>
<dbReference type="SUPFAM" id="SSF56655">
    <property type="entry name" value="Carbohydrate phosphatase"/>
    <property type="match status" value="1"/>
</dbReference>
<keyword evidence="9" id="KW-1185">Reference proteome</keyword>
<evidence type="ECO:0000313" key="8">
    <source>
        <dbReference type="EMBL" id="GLQ52896.1"/>
    </source>
</evidence>
<evidence type="ECO:0000256" key="4">
    <source>
        <dbReference type="ARBA" id="ARBA00022723"/>
    </source>
</evidence>
<dbReference type="PANTHER" id="PTHR20854">
    <property type="entry name" value="INOSITOL MONOPHOSPHATASE"/>
    <property type="match status" value="1"/>
</dbReference>
<evidence type="ECO:0000256" key="7">
    <source>
        <dbReference type="RuleBase" id="RU364068"/>
    </source>
</evidence>
<accession>A0ABQ5VZ15</accession>
<keyword evidence="4 7" id="KW-0479">Metal-binding</keyword>
<evidence type="ECO:0000256" key="2">
    <source>
        <dbReference type="ARBA" id="ARBA00001946"/>
    </source>
</evidence>
<dbReference type="CDD" id="cd01639">
    <property type="entry name" value="IMPase"/>
    <property type="match status" value="1"/>
</dbReference>
<dbReference type="InterPro" id="IPR000760">
    <property type="entry name" value="Inositol_monophosphatase-like"/>
</dbReference>
<dbReference type="Proteomes" id="UP001156691">
    <property type="component" value="Unassembled WGS sequence"/>
</dbReference>
<dbReference type="PROSITE" id="PS00630">
    <property type="entry name" value="IMP_2"/>
    <property type="match status" value="1"/>
</dbReference>
<dbReference type="RefSeq" id="WP_284338367.1">
    <property type="nucleotide sequence ID" value="NZ_BSNS01000002.1"/>
</dbReference>
<dbReference type="PRINTS" id="PR00377">
    <property type="entry name" value="IMPHPHTASES"/>
</dbReference>
<dbReference type="Gene3D" id="3.30.540.10">
    <property type="entry name" value="Fructose-1,6-Bisphosphatase, subunit A, domain 1"/>
    <property type="match status" value="1"/>
</dbReference>
<sequence>MSFSQPFLLQRRLAAEAVLREAGKRAQQRFVSRAFEIEEKGIQDFVSEVDRQTEAFIRESLTTLFPDDTVLGEENGGTVGNRAWIVDPIDGTTNFVRGIPFWCLSAGLVIDGVPAVGVIYDPCRDEMFCAHKGGGTMLNGMAVRTSSTSDPTRAILSVGFNFKAPVERHLSVLAGLFAAGAVYRMPGAGALALAHVAAGRFDGFWEAFIHPWDVAAGLVLVTEAGGIVSDYPLNDGLHTGSPILASTPGMAEFFTALTCGAVEGG</sequence>
<keyword evidence="6 7" id="KW-0460">Magnesium</keyword>
<dbReference type="EMBL" id="BSNS01000002">
    <property type="protein sequence ID" value="GLQ52896.1"/>
    <property type="molecule type" value="Genomic_DNA"/>
</dbReference>
<protein>
    <recommendedName>
        <fullName evidence="7">Inositol-1-monophosphatase</fullName>
        <ecNumber evidence="7">3.1.3.25</ecNumber>
    </recommendedName>
</protein>
<evidence type="ECO:0000256" key="3">
    <source>
        <dbReference type="ARBA" id="ARBA00009759"/>
    </source>
</evidence>
<comment type="caution">
    <text evidence="8">The sequence shown here is derived from an EMBL/GenBank/DDBJ whole genome shotgun (WGS) entry which is preliminary data.</text>
</comment>
<gene>
    <name evidence="8" type="ORF">GCM10010862_01540</name>
</gene>
<dbReference type="InterPro" id="IPR020583">
    <property type="entry name" value="Inositol_monoP_metal-BS"/>
</dbReference>
<dbReference type="Gene3D" id="3.40.190.80">
    <property type="match status" value="1"/>
</dbReference>
<comment type="cofactor">
    <cofactor evidence="2 7">
        <name>Mg(2+)</name>
        <dbReference type="ChEBI" id="CHEBI:18420"/>
    </cofactor>
</comment>
<name>A0ABQ5VZ15_9HYPH</name>